<dbReference type="STRING" id="282683.SAMN04488105_10628"/>
<evidence type="ECO:0000313" key="2">
    <source>
        <dbReference type="EMBL" id="SDE66256.1"/>
    </source>
</evidence>
<dbReference type="OrthoDB" id="7426224at2"/>
<sequence length="166" mass="17548">MKPLLVSLFIGLPAMAQAGCFGSGEPLFHCTLNGGTKALDICLQGEVALYRFGPAQGTAELLLARPVTGVAMTPWNGIGRHLWEEVTFHNGSHDYLVSYSVDRLATGDAPVTEGRVIVAEGDSEVADLACDAGSVTEADFYPLFEAKLAAGELWCPETQSWGGACN</sequence>
<feature type="signal peptide" evidence="1">
    <location>
        <begin position="1"/>
        <end position="18"/>
    </location>
</feature>
<reference evidence="3" key="1">
    <citation type="submission" date="2016-10" db="EMBL/GenBank/DDBJ databases">
        <authorList>
            <person name="Varghese N."/>
            <person name="Submissions S."/>
        </authorList>
    </citation>
    <scope>NUCLEOTIDE SEQUENCE [LARGE SCALE GENOMIC DNA]</scope>
    <source>
        <strain evidence="3">DSM 10146</strain>
    </source>
</reference>
<keyword evidence="3" id="KW-1185">Reference proteome</keyword>
<evidence type="ECO:0000256" key="1">
    <source>
        <dbReference type="SAM" id="SignalP"/>
    </source>
</evidence>
<organism evidence="2 3">
    <name type="scientific">Salipiger thiooxidans</name>
    <dbReference type="NCBI Taxonomy" id="282683"/>
    <lineage>
        <taxon>Bacteria</taxon>
        <taxon>Pseudomonadati</taxon>
        <taxon>Pseudomonadota</taxon>
        <taxon>Alphaproteobacteria</taxon>
        <taxon>Rhodobacterales</taxon>
        <taxon>Roseobacteraceae</taxon>
        <taxon>Salipiger</taxon>
    </lineage>
</organism>
<keyword evidence="1" id="KW-0732">Signal</keyword>
<feature type="chain" id="PRO_5011678046" evidence="1">
    <location>
        <begin position="19"/>
        <end position="166"/>
    </location>
</feature>
<gene>
    <name evidence="2" type="ORF">SAMN04488105_10628</name>
</gene>
<proteinExistence type="predicted"/>
<dbReference type="RefSeq" id="WP_089958520.1">
    <property type="nucleotide sequence ID" value="NZ_FNAV01000006.1"/>
</dbReference>
<protein>
    <submittedName>
        <fullName evidence="2">Uncharacterized protein</fullName>
    </submittedName>
</protein>
<accession>A0A1G7ES27</accession>
<dbReference type="AlphaFoldDB" id="A0A1G7ES27"/>
<dbReference type="Proteomes" id="UP000198994">
    <property type="component" value="Unassembled WGS sequence"/>
</dbReference>
<name>A0A1G7ES27_9RHOB</name>
<evidence type="ECO:0000313" key="3">
    <source>
        <dbReference type="Proteomes" id="UP000198994"/>
    </source>
</evidence>
<dbReference type="EMBL" id="FNAV01000006">
    <property type="protein sequence ID" value="SDE66256.1"/>
    <property type="molecule type" value="Genomic_DNA"/>
</dbReference>